<feature type="compositionally biased region" description="Polar residues" evidence="1">
    <location>
        <begin position="7"/>
        <end position="35"/>
    </location>
</feature>
<feature type="compositionally biased region" description="Basic and acidic residues" evidence="1">
    <location>
        <begin position="37"/>
        <end position="67"/>
    </location>
</feature>
<feature type="region of interest" description="Disordered" evidence="1">
    <location>
        <begin position="1"/>
        <end position="67"/>
    </location>
</feature>
<proteinExistence type="predicted"/>
<dbReference type="EMBL" id="ML992666">
    <property type="protein sequence ID" value="KAF2215530.1"/>
    <property type="molecule type" value="Genomic_DNA"/>
</dbReference>
<protein>
    <submittedName>
        <fullName evidence="2">Uncharacterized protein</fullName>
    </submittedName>
</protein>
<gene>
    <name evidence="2" type="ORF">CERZMDRAFT_120301</name>
</gene>
<sequence>MPKKQRNNYLKQLQGTSSGNKAASTNVANTKSSVNERLGELRKLEGKDAAKKKAELAESSTNHKPDKLGKFALMSGIENDESFNQRPGSLVHVALKTAAQNWHMFDEVDLPILSELPLTLRLKLLSYLGFYGPSIDINTLDALTSGTEPLSHLDLAGLIGSGGDYSSAQQ</sequence>
<accession>A0A6A6FQC0</accession>
<name>A0A6A6FQC0_9PEZI</name>
<keyword evidence="3" id="KW-1185">Reference proteome</keyword>
<organism evidence="2 3">
    <name type="scientific">Cercospora zeae-maydis SCOH1-5</name>
    <dbReference type="NCBI Taxonomy" id="717836"/>
    <lineage>
        <taxon>Eukaryota</taxon>
        <taxon>Fungi</taxon>
        <taxon>Dikarya</taxon>
        <taxon>Ascomycota</taxon>
        <taxon>Pezizomycotina</taxon>
        <taxon>Dothideomycetes</taxon>
        <taxon>Dothideomycetidae</taxon>
        <taxon>Mycosphaerellales</taxon>
        <taxon>Mycosphaerellaceae</taxon>
        <taxon>Cercospora</taxon>
    </lineage>
</organism>
<dbReference type="Proteomes" id="UP000799539">
    <property type="component" value="Unassembled WGS sequence"/>
</dbReference>
<reference evidence="2" key="1">
    <citation type="journal article" date="2020" name="Stud. Mycol.">
        <title>101 Dothideomycetes genomes: a test case for predicting lifestyles and emergence of pathogens.</title>
        <authorList>
            <person name="Haridas S."/>
            <person name="Albert R."/>
            <person name="Binder M."/>
            <person name="Bloem J."/>
            <person name="Labutti K."/>
            <person name="Salamov A."/>
            <person name="Andreopoulos B."/>
            <person name="Baker S."/>
            <person name="Barry K."/>
            <person name="Bills G."/>
            <person name="Bluhm B."/>
            <person name="Cannon C."/>
            <person name="Castanera R."/>
            <person name="Culley D."/>
            <person name="Daum C."/>
            <person name="Ezra D."/>
            <person name="Gonzalez J."/>
            <person name="Henrissat B."/>
            <person name="Kuo A."/>
            <person name="Liang C."/>
            <person name="Lipzen A."/>
            <person name="Lutzoni F."/>
            <person name="Magnuson J."/>
            <person name="Mondo S."/>
            <person name="Nolan M."/>
            <person name="Ohm R."/>
            <person name="Pangilinan J."/>
            <person name="Park H.-J."/>
            <person name="Ramirez L."/>
            <person name="Alfaro M."/>
            <person name="Sun H."/>
            <person name="Tritt A."/>
            <person name="Yoshinaga Y."/>
            <person name="Zwiers L.-H."/>
            <person name="Turgeon B."/>
            <person name="Goodwin S."/>
            <person name="Spatafora J."/>
            <person name="Crous P."/>
            <person name="Grigoriev I."/>
        </authorList>
    </citation>
    <scope>NUCLEOTIDE SEQUENCE</scope>
    <source>
        <strain evidence="2">SCOH1-5</strain>
    </source>
</reference>
<evidence type="ECO:0000256" key="1">
    <source>
        <dbReference type="SAM" id="MobiDB-lite"/>
    </source>
</evidence>
<evidence type="ECO:0000313" key="2">
    <source>
        <dbReference type="EMBL" id="KAF2215530.1"/>
    </source>
</evidence>
<dbReference type="AlphaFoldDB" id="A0A6A6FQC0"/>
<dbReference type="OrthoDB" id="193467at2759"/>
<evidence type="ECO:0000313" key="3">
    <source>
        <dbReference type="Proteomes" id="UP000799539"/>
    </source>
</evidence>